<dbReference type="Pfam" id="PF17390">
    <property type="entry name" value="Bac_rhamnosid_C"/>
    <property type="match status" value="1"/>
</dbReference>
<evidence type="ECO:0000313" key="4">
    <source>
        <dbReference type="EMBL" id="RAP77577.1"/>
    </source>
</evidence>
<evidence type="ECO:0000259" key="2">
    <source>
        <dbReference type="Pfam" id="PF17389"/>
    </source>
</evidence>
<dbReference type="PANTHER" id="PTHR34987:SF2">
    <property type="entry name" value="B, PUTATIVE (AFU_ORTHOLOGUE AFUA_7G05040)-RELATED"/>
    <property type="match status" value="1"/>
</dbReference>
<feature type="domain" description="Bacterial alpha-L-rhamnosidase N-terminal" evidence="1">
    <location>
        <begin position="58"/>
        <end position="207"/>
    </location>
</feature>
<dbReference type="PANTHER" id="PTHR34987">
    <property type="entry name" value="C, PUTATIVE (AFU_ORTHOLOGUE AFUA_3G02880)-RELATED"/>
    <property type="match status" value="1"/>
</dbReference>
<dbReference type="InterPro" id="IPR035398">
    <property type="entry name" value="Bac_rhamnosid_C"/>
</dbReference>
<dbReference type="InterPro" id="IPR035396">
    <property type="entry name" value="Bac_rhamnosid6H"/>
</dbReference>
<proteinExistence type="predicted"/>
<dbReference type="Pfam" id="PF08531">
    <property type="entry name" value="Bac_rhamnosid_N"/>
    <property type="match status" value="1"/>
</dbReference>
<dbReference type="Gene3D" id="1.50.10.10">
    <property type="match status" value="1"/>
</dbReference>
<dbReference type="SUPFAM" id="SSF48208">
    <property type="entry name" value="Six-hairpin glycosidases"/>
    <property type="match status" value="1"/>
</dbReference>
<keyword evidence="5" id="KW-1185">Reference proteome</keyword>
<protein>
    <recommendedName>
        <fullName evidence="6">Alpha-L-rhamnosidase</fullName>
    </recommendedName>
</protein>
<dbReference type="Gene3D" id="2.60.420.10">
    <property type="entry name" value="Maltose phosphorylase, domain 3"/>
    <property type="match status" value="1"/>
</dbReference>
<dbReference type="SUPFAM" id="SSF49785">
    <property type="entry name" value="Galactose-binding domain-like"/>
    <property type="match status" value="1"/>
</dbReference>
<name>A0A328U417_9BACL</name>
<comment type="caution">
    <text evidence="4">The sequence shown here is derived from an EMBL/GenBank/DDBJ whole genome shotgun (WGS) entry which is preliminary data.</text>
</comment>
<dbReference type="InterPro" id="IPR013737">
    <property type="entry name" value="Bac_rhamnosid_N"/>
</dbReference>
<evidence type="ECO:0000259" key="1">
    <source>
        <dbReference type="Pfam" id="PF08531"/>
    </source>
</evidence>
<dbReference type="OrthoDB" id="9815108at2"/>
<dbReference type="EMBL" id="QLUW01000001">
    <property type="protein sequence ID" value="RAP77577.1"/>
    <property type="molecule type" value="Genomic_DNA"/>
</dbReference>
<accession>A0A328U417</accession>
<feature type="domain" description="Alpha-L-rhamnosidase six-hairpin glycosidase" evidence="2">
    <location>
        <begin position="390"/>
        <end position="654"/>
    </location>
</feature>
<gene>
    <name evidence="4" type="ORF">DL346_03615</name>
</gene>
<dbReference type="GO" id="GO:0005975">
    <property type="term" value="P:carbohydrate metabolic process"/>
    <property type="evidence" value="ECO:0007669"/>
    <property type="project" value="InterPro"/>
</dbReference>
<dbReference type="InterPro" id="IPR008928">
    <property type="entry name" value="6-hairpin_glycosidase_sf"/>
</dbReference>
<dbReference type="Proteomes" id="UP000249260">
    <property type="component" value="Unassembled WGS sequence"/>
</dbReference>
<dbReference type="Gene3D" id="2.60.120.260">
    <property type="entry name" value="Galactose-binding domain-like"/>
    <property type="match status" value="1"/>
</dbReference>
<reference evidence="4 5" key="1">
    <citation type="submission" date="2018-06" db="EMBL/GenBank/DDBJ databases">
        <title>Paenibacillus montanisoli sp. nov., isolated from mountain area soil.</title>
        <authorList>
            <person name="Wu M."/>
        </authorList>
    </citation>
    <scope>NUCLEOTIDE SEQUENCE [LARGE SCALE GENOMIC DNA]</scope>
    <source>
        <strain evidence="4 5">RA17</strain>
    </source>
</reference>
<evidence type="ECO:0008006" key="6">
    <source>
        <dbReference type="Google" id="ProtNLM"/>
    </source>
</evidence>
<dbReference type="Pfam" id="PF17389">
    <property type="entry name" value="Bac_rhamnosid6H"/>
    <property type="match status" value="1"/>
</dbReference>
<sequence>MHLISVYEEADMEENRKWQAKWIWPHHPGHGPSTRVNEPQIAYFRRSFTVSDPKDARLTVRVSADSRYRLWLNGEPVSSGPLKGDMNTHYYEVIEVTDKLKAGENIWAAQVIYYAGRTGPASVWRSDMGAFLLDGQLMDTGGRLLEELSTDSRWRALRLGAEAFLFEKETFTLFIGGGERVNGGMLPIGFARKDFDERNWTNAEIVSQVLDPMFGQLTRWQLTERSIPPMRETVRPFTRIMQGQCGARTWGTGESPDSLIGMELAPGEKLTVELDTSRMTSGYPRVSFYGGKGAQAAILYAECYEFPQTGRGHARNKGVRDEMEGKALVGFEDYYTLAGAGDSGAAIPESYEPIHRRGFRFIRVTVQAGDEPVTLAGIDYRQSGYPLQELADFDGSDPTFRPLWEISLNTLRGCMHETYEDTPYYEQMQYELDSRLQALFTYTVSGDDRLGRKTIRDFHSSLLPSGILQSRYPSVDRQVIPGFALFWLMMVYDHYKHFGDASLVKAYRPSMDAVLGWFENRREDSGLVGQMPDSFWSFVDWTEAWKDNAGAPHAARKGPMTVYNLMYADALVKAAELNEWTGRKETGAEYRERAASIRDAVRRSCWSETRGLFRDGPNAEAYSQHAQMWAVLTGTVQGSEAKELTERMLGDAELAKISTAMSYYLFRTLALTGLYEKTFKLWDAWRAQVDLHLTAWVEDPVSERSDCHAWGALPLYEFPAELLGIKPLKPGFAEIGIEPMLGPLTWAKGRASTPQGLVYVHWRWEDSRFTIEIDAPAGVPVTVTLPNCENRALPEARGIKLSWEAALSSGTKNS</sequence>
<feature type="domain" description="Alpha-L-rhamnosidase C-terminal" evidence="3">
    <location>
        <begin position="724"/>
        <end position="796"/>
    </location>
</feature>
<dbReference type="InterPro" id="IPR008979">
    <property type="entry name" value="Galactose-bd-like_sf"/>
</dbReference>
<evidence type="ECO:0000259" key="3">
    <source>
        <dbReference type="Pfam" id="PF17390"/>
    </source>
</evidence>
<dbReference type="InterPro" id="IPR012341">
    <property type="entry name" value="6hp_glycosidase-like_sf"/>
</dbReference>
<evidence type="ECO:0000313" key="5">
    <source>
        <dbReference type="Proteomes" id="UP000249260"/>
    </source>
</evidence>
<dbReference type="AlphaFoldDB" id="A0A328U417"/>
<organism evidence="4 5">
    <name type="scientific">Paenibacillus montanisoli</name>
    <dbReference type="NCBI Taxonomy" id="2081970"/>
    <lineage>
        <taxon>Bacteria</taxon>
        <taxon>Bacillati</taxon>
        <taxon>Bacillota</taxon>
        <taxon>Bacilli</taxon>
        <taxon>Bacillales</taxon>
        <taxon>Paenibacillaceae</taxon>
        <taxon>Paenibacillus</taxon>
    </lineage>
</organism>